<feature type="transmembrane region" description="Helical" evidence="2">
    <location>
        <begin position="199"/>
        <end position="220"/>
    </location>
</feature>
<dbReference type="OrthoDB" id="5245642at2"/>
<comment type="caution">
    <text evidence="4">The sequence shown here is derived from an EMBL/GenBank/DDBJ whole genome shotgun (WGS) entry which is preliminary data.</text>
</comment>
<feature type="transmembrane region" description="Helical" evidence="2">
    <location>
        <begin position="445"/>
        <end position="464"/>
    </location>
</feature>
<evidence type="ECO:0000313" key="4">
    <source>
        <dbReference type="EMBL" id="PTL60256.1"/>
    </source>
</evidence>
<keyword evidence="2" id="KW-0472">Membrane</keyword>
<feature type="region of interest" description="Disordered" evidence="1">
    <location>
        <begin position="29"/>
        <end position="55"/>
    </location>
</feature>
<dbReference type="EMBL" id="PYYB01000001">
    <property type="protein sequence ID" value="PTL60256.1"/>
    <property type="molecule type" value="Genomic_DNA"/>
</dbReference>
<keyword evidence="5" id="KW-1185">Reference proteome</keyword>
<feature type="transmembrane region" description="Helical" evidence="2">
    <location>
        <begin position="168"/>
        <end position="187"/>
    </location>
</feature>
<evidence type="ECO:0008006" key="6">
    <source>
        <dbReference type="Google" id="ProtNLM"/>
    </source>
</evidence>
<feature type="signal peptide" evidence="3">
    <location>
        <begin position="1"/>
        <end position="18"/>
    </location>
</feature>
<evidence type="ECO:0000256" key="2">
    <source>
        <dbReference type="SAM" id="Phobius"/>
    </source>
</evidence>
<evidence type="ECO:0000313" key="5">
    <source>
        <dbReference type="Proteomes" id="UP000240739"/>
    </source>
</evidence>
<sequence>MILVAVALAAPASASADAVVLEAVPRAAATPDPTPAPTPGVTAAPAAPSTSTSKGDYADPLSALGAGSPGCRRPSGAQARKNCTRSGSVAHSYPVSAYGFDVQVGFSVTNLGDSFLGALQSIAALIWMALVYLVKAVLLLLEWAFSLDLLGAAMTDVRETLDRLHRDVFGETWFITALSIAALWGTWRGLVQGRTSQTITGLGATVGLMVVGLVIVSNPLGTVGHASKLANDAAVGILAASTGSPVDDPERALSDAVSGIFDQTVRDPWCALQFGSVEYCDQAAKGEQTISNADVWLEYPAASRQRRGLYHLLKGEDAEGGGRPGVVDALAGPLGGAALDAVGIGDGEDPKLPDEVRDRVAKNPERASMQEAGGTVPRFALLALIAVGMTGAIVLLAYIGVRLLLASILTLLLLLFAPVVLLAPAFGESGRATFVAWGKRLAGALVAKLLYSVFLAVVLAVAATVARLDVGWFGVWLVQIALWWGVFLKRQELLGFATAGTSQKLAGQQGGSMMSTAYHGAQLAWMGSRIGRKLAAPATAPASKLGALAGERREARGAALAGLASEALDSQGERAVAHQQAAASRRVGQTQQARRELRVIDRRLASYDDLHTSARAEGLPVPTPDADQAMLLKRRAELLKDVESPEAVRAEHVARRAVTSHAQSGSPVSPRDLSEYREARIRDHAAGLPLDDDRHLRAAGVDPVAYRAAAPAEQEVLRASVQGHLDREQRLMRAAEGNGEVRFDPQLVRRRTAEERARMRAERRARQIHPRRSR</sequence>
<accession>A0A2T4ULY3</accession>
<reference evidence="4 5" key="1">
    <citation type="submission" date="2018-03" db="EMBL/GenBank/DDBJ databases">
        <title>Aquarubrobacter algicola gen. nov., sp. nov., a novel actinobacterium isolated from shallow eutrophic lake during the end of cyanobacterial harmful algal blooms.</title>
        <authorList>
            <person name="Chun S.J."/>
        </authorList>
    </citation>
    <scope>NUCLEOTIDE SEQUENCE [LARGE SCALE GENOMIC DNA]</scope>
    <source>
        <strain evidence="4 5">Seoho-28</strain>
    </source>
</reference>
<keyword evidence="2" id="KW-1133">Transmembrane helix</keyword>
<feature type="chain" id="PRO_5039518428" description="TrbL/VirB6 plasmid conjugal transfer protein" evidence="3">
    <location>
        <begin position="19"/>
        <end position="774"/>
    </location>
</feature>
<dbReference type="Proteomes" id="UP000240739">
    <property type="component" value="Unassembled WGS sequence"/>
</dbReference>
<feature type="region of interest" description="Disordered" evidence="1">
    <location>
        <begin position="751"/>
        <end position="774"/>
    </location>
</feature>
<keyword evidence="2" id="KW-0812">Transmembrane</keyword>
<proteinExistence type="predicted"/>
<feature type="transmembrane region" description="Helical" evidence="2">
    <location>
        <begin position="124"/>
        <end position="147"/>
    </location>
</feature>
<evidence type="ECO:0000256" key="1">
    <source>
        <dbReference type="SAM" id="MobiDB-lite"/>
    </source>
</evidence>
<organism evidence="4 5">
    <name type="scientific">Paraconexibacter algicola</name>
    <dbReference type="NCBI Taxonomy" id="2133960"/>
    <lineage>
        <taxon>Bacteria</taxon>
        <taxon>Bacillati</taxon>
        <taxon>Actinomycetota</taxon>
        <taxon>Thermoleophilia</taxon>
        <taxon>Solirubrobacterales</taxon>
        <taxon>Paraconexibacteraceae</taxon>
        <taxon>Paraconexibacter</taxon>
    </lineage>
</organism>
<feature type="compositionally biased region" description="Low complexity" evidence="1">
    <location>
        <begin position="39"/>
        <end position="53"/>
    </location>
</feature>
<dbReference type="RefSeq" id="WP_107568901.1">
    <property type="nucleotide sequence ID" value="NZ_PYYB01000001.1"/>
</dbReference>
<protein>
    <recommendedName>
        <fullName evidence="6">TrbL/VirB6 plasmid conjugal transfer protein</fullName>
    </recommendedName>
</protein>
<gene>
    <name evidence="4" type="ORF">C7Y72_11710</name>
</gene>
<evidence type="ECO:0000256" key="3">
    <source>
        <dbReference type="SAM" id="SignalP"/>
    </source>
</evidence>
<feature type="compositionally biased region" description="Basic and acidic residues" evidence="1">
    <location>
        <begin position="751"/>
        <end position="765"/>
    </location>
</feature>
<feature type="transmembrane region" description="Helical" evidence="2">
    <location>
        <begin position="470"/>
        <end position="488"/>
    </location>
</feature>
<name>A0A2T4ULY3_9ACTN</name>
<dbReference type="AlphaFoldDB" id="A0A2T4ULY3"/>
<feature type="transmembrane region" description="Helical" evidence="2">
    <location>
        <begin position="405"/>
        <end position="424"/>
    </location>
</feature>
<keyword evidence="3" id="KW-0732">Signal</keyword>
<feature type="region of interest" description="Disordered" evidence="1">
    <location>
        <begin position="651"/>
        <end position="672"/>
    </location>
</feature>
<feature type="transmembrane region" description="Helical" evidence="2">
    <location>
        <begin position="379"/>
        <end position="399"/>
    </location>
</feature>